<dbReference type="RefSeq" id="WP_093968736.1">
    <property type="nucleotide sequence ID" value="NZ_FXYE01000003.1"/>
</dbReference>
<dbReference type="AlphaFoldDB" id="A0A238L9P6"/>
<dbReference type="OrthoDB" id="7846879at2"/>
<organism evidence="1 2">
    <name type="scientific">Actibacterium lipolyticum</name>
    <dbReference type="NCBI Taxonomy" id="1524263"/>
    <lineage>
        <taxon>Bacteria</taxon>
        <taxon>Pseudomonadati</taxon>
        <taxon>Pseudomonadota</taxon>
        <taxon>Alphaproteobacteria</taxon>
        <taxon>Rhodobacterales</taxon>
        <taxon>Roseobacteraceae</taxon>
        <taxon>Actibacterium</taxon>
    </lineage>
</organism>
<gene>
    <name evidence="1" type="ORF">COL8621_03566</name>
</gene>
<evidence type="ECO:0000313" key="2">
    <source>
        <dbReference type="Proteomes" id="UP000202922"/>
    </source>
</evidence>
<keyword evidence="2" id="KW-1185">Reference proteome</keyword>
<dbReference type="EMBL" id="FXYE01000003">
    <property type="protein sequence ID" value="SMX51036.1"/>
    <property type="molecule type" value="Genomic_DNA"/>
</dbReference>
<protein>
    <submittedName>
        <fullName evidence="1">Uncharacterized protein</fullName>
    </submittedName>
</protein>
<evidence type="ECO:0000313" key="1">
    <source>
        <dbReference type="EMBL" id="SMX51036.1"/>
    </source>
</evidence>
<proteinExistence type="predicted"/>
<sequence length="165" mass="18015">MTVTIYQSTKFDYAREQYYAEAGGHTLLRLTCGNLAGEAGGAIKSATARDFDAAPVYPNPEELAAAMRLSVRNLGGRTQDVSIEVDGKGRLFGEVTLPGSRDHLVEALHQLAEEMERNLSRRLDDAHNSGFSDLRELYDDLCHAVGEPVYLSDGVYLGSDGSLFE</sequence>
<accession>A0A238L9P6</accession>
<name>A0A238L9P6_9RHOB</name>
<dbReference type="Proteomes" id="UP000202922">
    <property type="component" value="Unassembled WGS sequence"/>
</dbReference>
<reference evidence="2" key="1">
    <citation type="submission" date="2017-05" db="EMBL/GenBank/DDBJ databases">
        <authorList>
            <person name="Rodrigo-Torres L."/>
            <person name="Arahal R. D."/>
            <person name="Lucena T."/>
        </authorList>
    </citation>
    <scope>NUCLEOTIDE SEQUENCE [LARGE SCALE GENOMIC DNA]</scope>
    <source>
        <strain evidence="2">CECT 8621</strain>
    </source>
</reference>